<dbReference type="SUPFAM" id="SSF50978">
    <property type="entry name" value="WD40 repeat-like"/>
    <property type="match status" value="1"/>
</dbReference>
<evidence type="ECO:0000256" key="6">
    <source>
        <dbReference type="PROSITE-ProRule" id="PRU00221"/>
    </source>
</evidence>
<dbReference type="AlphaFoldDB" id="A0A915JW64"/>
<keyword evidence="7" id="KW-1185">Reference proteome</keyword>
<dbReference type="PROSITE" id="PS50082">
    <property type="entry name" value="WD_REPEATS_2"/>
    <property type="match status" value="1"/>
</dbReference>
<organism evidence="7 8">
    <name type="scientific">Romanomermis culicivorax</name>
    <name type="common">Nematode worm</name>
    <dbReference type="NCBI Taxonomy" id="13658"/>
    <lineage>
        <taxon>Eukaryota</taxon>
        <taxon>Metazoa</taxon>
        <taxon>Ecdysozoa</taxon>
        <taxon>Nematoda</taxon>
        <taxon>Enoplea</taxon>
        <taxon>Dorylaimia</taxon>
        <taxon>Mermithida</taxon>
        <taxon>Mermithoidea</taxon>
        <taxon>Mermithidae</taxon>
        <taxon>Romanomermis</taxon>
    </lineage>
</organism>
<dbReference type="InterPro" id="IPR015943">
    <property type="entry name" value="WD40/YVTN_repeat-like_dom_sf"/>
</dbReference>
<name>A0A915JW64_ROMCU</name>
<dbReference type="PANTHER" id="PTHR14773:SF0">
    <property type="entry name" value="WD REPEAT-CONTAINING PROTEIN 76"/>
    <property type="match status" value="1"/>
</dbReference>
<dbReference type="PANTHER" id="PTHR14773">
    <property type="entry name" value="WD REPEAT-CONTAINING PROTEIN 76"/>
    <property type="match status" value="1"/>
</dbReference>
<accession>A0A915JW64</accession>
<evidence type="ECO:0000313" key="7">
    <source>
        <dbReference type="Proteomes" id="UP000887565"/>
    </source>
</evidence>
<dbReference type="InterPro" id="IPR036322">
    <property type="entry name" value="WD40_repeat_dom_sf"/>
</dbReference>
<evidence type="ECO:0000256" key="2">
    <source>
        <dbReference type="ARBA" id="ARBA00005434"/>
    </source>
</evidence>
<comment type="function">
    <text evidence="1">Specifically binds 5-hydroxymethylcytosine (5hmC), suggesting that it acts as a specific reader of 5hmC.</text>
</comment>
<dbReference type="Gene3D" id="2.130.10.10">
    <property type="entry name" value="YVTN repeat-like/Quinoprotein amine dehydrogenase"/>
    <property type="match status" value="1"/>
</dbReference>
<dbReference type="GO" id="GO:2000001">
    <property type="term" value="P:regulation of DNA damage checkpoint"/>
    <property type="evidence" value="ECO:0007669"/>
    <property type="project" value="TreeGrafter"/>
</dbReference>
<evidence type="ECO:0000256" key="3">
    <source>
        <dbReference type="ARBA" id="ARBA00021234"/>
    </source>
</evidence>
<dbReference type="GO" id="GO:0003677">
    <property type="term" value="F:DNA binding"/>
    <property type="evidence" value="ECO:0007669"/>
    <property type="project" value="TreeGrafter"/>
</dbReference>
<dbReference type="WBParaSite" id="nRc.2.0.1.t29977-RA">
    <property type="protein sequence ID" value="nRc.2.0.1.t29977-RA"/>
    <property type="gene ID" value="nRc.2.0.1.g29977"/>
</dbReference>
<dbReference type="InterPro" id="IPR001680">
    <property type="entry name" value="WD40_rpt"/>
</dbReference>
<proteinExistence type="inferred from homology"/>
<sequence length="155" mass="17890">MVELWDIRKTSSPLYSMEHSRSVRSSLFSPLTGQHILTTSLEDTINVWTLDTAKMNHFRKTLKLNHNNKTGRWLTPFSAIWHPKSENYFMCGSLDPYRHVDIFSREGRFRQSLPVLTAVCSLNGFHPSYNMAIGLNSITILTGSRFMFNFSLLVM</sequence>
<dbReference type="GO" id="GO:0005634">
    <property type="term" value="C:nucleus"/>
    <property type="evidence" value="ECO:0007669"/>
    <property type="project" value="TreeGrafter"/>
</dbReference>
<evidence type="ECO:0000256" key="5">
    <source>
        <dbReference type="ARBA" id="ARBA00022737"/>
    </source>
</evidence>
<keyword evidence="5" id="KW-0677">Repeat</keyword>
<evidence type="ECO:0000256" key="1">
    <source>
        <dbReference type="ARBA" id="ARBA00002530"/>
    </source>
</evidence>
<feature type="repeat" description="WD" evidence="6">
    <location>
        <begin position="16"/>
        <end position="58"/>
    </location>
</feature>
<reference evidence="8" key="1">
    <citation type="submission" date="2022-11" db="UniProtKB">
        <authorList>
            <consortium name="WormBaseParasite"/>
        </authorList>
    </citation>
    <scope>IDENTIFICATION</scope>
</reference>
<evidence type="ECO:0000313" key="8">
    <source>
        <dbReference type="WBParaSite" id="nRc.2.0.1.t29977-RA"/>
    </source>
</evidence>
<dbReference type="InterPro" id="IPR050853">
    <property type="entry name" value="WD_repeat_DNA-damage-binding"/>
</dbReference>
<protein>
    <recommendedName>
        <fullName evidence="3">WD repeat-containing protein 76</fullName>
    </recommendedName>
</protein>
<evidence type="ECO:0000256" key="4">
    <source>
        <dbReference type="ARBA" id="ARBA00022574"/>
    </source>
</evidence>
<comment type="similarity">
    <text evidence="2">Belongs to the WD repeat DDB2/WDR76 family.</text>
</comment>
<keyword evidence="4 6" id="KW-0853">WD repeat</keyword>
<dbReference type="Proteomes" id="UP000887565">
    <property type="component" value="Unplaced"/>
</dbReference>